<dbReference type="AlphaFoldDB" id="A0A7S2BQ28"/>
<gene>
    <name evidence="3" type="ORF">FPAR1323_LOCUS5466</name>
</gene>
<dbReference type="PROSITE" id="PS51205">
    <property type="entry name" value="VPS9"/>
    <property type="match status" value="1"/>
</dbReference>
<sequence>MAFEAISETLEALFVRMSEGKREAAGRLPTADDVLPAVIIVLVRAKQSRICAHLEYVRRYRRPELLPSELSYFIVTVESANAWIGSLQNLEERTPEEFDADHQKSADSERGFRDPATGRG</sequence>
<dbReference type="InterPro" id="IPR037191">
    <property type="entry name" value="VPS9_dom_sf"/>
</dbReference>
<dbReference type="SUPFAM" id="SSF109993">
    <property type="entry name" value="VPS9 domain"/>
    <property type="match status" value="1"/>
</dbReference>
<feature type="domain" description="VPS9" evidence="2">
    <location>
        <begin position="1"/>
        <end position="93"/>
    </location>
</feature>
<name>A0A7S2BQ28_9STRA</name>
<feature type="compositionally biased region" description="Basic and acidic residues" evidence="1">
    <location>
        <begin position="94"/>
        <end position="113"/>
    </location>
</feature>
<proteinExistence type="predicted"/>
<feature type="region of interest" description="Disordered" evidence="1">
    <location>
        <begin position="94"/>
        <end position="120"/>
    </location>
</feature>
<evidence type="ECO:0000256" key="1">
    <source>
        <dbReference type="SAM" id="MobiDB-lite"/>
    </source>
</evidence>
<reference evidence="3" key="1">
    <citation type="submission" date="2021-01" db="EMBL/GenBank/DDBJ databases">
        <authorList>
            <person name="Corre E."/>
            <person name="Pelletier E."/>
            <person name="Niang G."/>
            <person name="Scheremetjew M."/>
            <person name="Finn R."/>
            <person name="Kale V."/>
            <person name="Holt S."/>
            <person name="Cochrane G."/>
            <person name="Meng A."/>
            <person name="Brown T."/>
            <person name="Cohen L."/>
        </authorList>
    </citation>
    <scope>NUCLEOTIDE SEQUENCE</scope>
    <source>
        <strain evidence="3">RCC1693</strain>
    </source>
</reference>
<dbReference type="Gene3D" id="1.20.1050.80">
    <property type="entry name" value="VPS9 domain"/>
    <property type="match status" value="1"/>
</dbReference>
<evidence type="ECO:0000259" key="2">
    <source>
        <dbReference type="PROSITE" id="PS51205"/>
    </source>
</evidence>
<protein>
    <recommendedName>
        <fullName evidence="2">VPS9 domain-containing protein</fullName>
    </recommendedName>
</protein>
<organism evidence="3">
    <name type="scientific">Florenciella parvula</name>
    <dbReference type="NCBI Taxonomy" id="236787"/>
    <lineage>
        <taxon>Eukaryota</taxon>
        <taxon>Sar</taxon>
        <taxon>Stramenopiles</taxon>
        <taxon>Ochrophyta</taxon>
        <taxon>Dictyochophyceae</taxon>
        <taxon>Florenciellales</taxon>
        <taxon>Florenciella</taxon>
    </lineage>
</organism>
<accession>A0A7S2BQ28</accession>
<dbReference type="EMBL" id="HBGT01010061">
    <property type="protein sequence ID" value="CAD9403070.1"/>
    <property type="molecule type" value="Transcribed_RNA"/>
</dbReference>
<dbReference type="InterPro" id="IPR003123">
    <property type="entry name" value="VPS9"/>
</dbReference>
<dbReference type="Pfam" id="PF02204">
    <property type="entry name" value="VPS9"/>
    <property type="match status" value="1"/>
</dbReference>
<evidence type="ECO:0000313" key="3">
    <source>
        <dbReference type="EMBL" id="CAD9403070.1"/>
    </source>
</evidence>